<name>A0A8J2QTC6_9NEOP</name>
<proteinExistence type="predicted"/>
<evidence type="ECO:0000313" key="2">
    <source>
        <dbReference type="Proteomes" id="UP000789524"/>
    </source>
</evidence>
<dbReference type="EMBL" id="CAKASE010000058">
    <property type="protein sequence ID" value="CAG9567503.1"/>
    <property type="molecule type" value="Genomic_DNA"/>
</dbReference>
<dbReference type="AlphaFoldDB" id="A0A8J2QTC6"/>
<gene>
    <name evidence="1" type="ORF">DCHRY22_LOCUS7754</name>
</gene>
<comment type="caution">
    <text evidence="1">The sequence shown here is derived from an EMBL/GenBank/DDBJ whole genome shotgun (WGS) entry which is preliminary data.</text>
</comment>
<reference evidence="1" key="1">
    <citation type="submission" date="2021-09" db="EMBL/GenBank/DDBJ databases">
        <authorList>
            <person name="Martin H S."/>
        </authorList>
    </citation>
    <scope>NUCLEOTIDE SEQUENCE</scope>
</reference>
<keyword evidence="2" id="KW-1185">Reference proteome</keyword>
<dbReference type="OrthoDB" id="7363032at2759"/>
<protein>
    <submittedName>
        <fullName evidence="1">(African queen) hypothetical protein</fullName>
    </submittedName>
</protein>
<dbReference type="Proteomes" id="UP000789524">
    <property type="component" value="Unassembled WGS sequence"/>
</dbReference>
<accession>A0A8J2QTC6</accession>
<sequence>MSNGSSNSSLNEEHIPIKKIKLESDANKDVVENFKKPTLKCESDLKDTEQRTVVTMCGAWRPEEVDGGHIFVLKTRDPGMSPDPIREEDFPENIEDFWEASFANIDIDQVI</sequence>
<organism evidence="1 2">
    <name type="scientific">Danaus chrysippus</name>
    <name type="common">African queen</name>
    <dbReference type="NCBI Taxonomy" id="151541"/>
    <lineage>
        <taxon>Eukaryota</taxon>
        <taxon>Metazoa</taxon>
        <taxon>Ecdysozoa</taxon>
        <taxon>Arthropoda</taxon>
        <taxon>Hexapoda</taxon>
        <taxon>Insecta</taxon>
        <taxon>Pterygota</taxon>
        <taxon>Neoptera</taxon>
        <taxon>Endopterygota</taxon>
        <taxon>Lepidoptera</taxon>
        <taxon>Glossata</taxon>
        <taxon>Ditrysia</taxon>
        <taxon>Papilionoidea</taxon>
        <taxon>Nymphalidae</taxon>
        <taxon>Danainae</taxon>
        <taxon>Danaini</taxon>
        <taxon>Danaina</taxon>
        <taxon>Danaus</taxon>
        <taxon>Anosia</taxon>
    </lineage>
</organism>
<evidence type="ECO:0000313" key="1">
    <source>
        <dbReference type="EMBL" id="CAG9567503.1"/>
    </source>
</evidence>